<name>A0ABQ6G244_9CHLR</name>
<organism evidence="2 3">
    <name type="scientific">Dictyobacter halimunensis</name>
    <dbReference type="NCBI Taxonomy" id="3026934"/>
    <lineage>
        <taxon>Bacteria</taxon>
        <taxon>Bacillati</taxon>
        <taxon>Chloroflexota</taxon>
        <taxon>Ktedonobacteria</taxon>
        <taxon>Ktedonobacterales</taxon>
        <taxon>Dictyobacteraceae</taxon>
        <taxon>Dictyobacter</taxon>
    </lineage>
</organism>
<dbReference type="PANTHER" id="PTHR42791:SF1">
    <property type="entry name" value="N-ACETYLTRANSFERASE DOMAIN-CONTAINING PROTEIN"/>
    <property type="match status" value="1"/>
</dbReference>
<proteinExistence type="predicted"/>
<dbReference type="RefSeq" id="WP_338257707.1">
    <property type="nucleotide sequence ID" value="NZ_BSRI01000002.1"/>
</dbReference>
<dbReference type="InterPro" id="IPR016181">
    <property type="entry name" value="Acyl_CoA_acyltransferase"/>
</dbReference>
<dbReference type="EMBL" id="BSRI01000002">
    <property type="protein sequence ID" value="GLV60594.1"/>
    <property type="molecule type" value="Genomic_DNA"/>
</dbReference>
<dbReference type="InterPro" id="IPR000182">
    <property type="entry name" value="GNAT_dom"/>
</dbReference>
<keyword evidence="3" id="KW-1185">Reference proteome</keyword>
<dbReference type="InterPro" id="IPR052523">
    <property type="entry name" value="Trichothecene_AcTrans"/>
</dbReference>
<gene>
    <name evidence="2" type="ORF">KDH_74130</name>
</gene>
<accession>A0ABQ6G244</accession>
<evidence type="ECO:0000259" key="1">
    <source>
        <dbReference type="PROSITE" id="PS51186"/>
    </source>
</evidence>
<evidence type="ECO:0000313" key="3">
    <source>
        <dbReference type="Proteomes" id="UP001344906"/>
    </source>
</evidence>
<protein>
    <submittedName>
        <fullName evidence="2">N-acetyltransferase</fullName>
    </submittedName>
</protein>
<evidence type="ECO:0000313" key="2">
    <source>
        <dbReference type="EMBL" id="GLV60594.1"/>
    </source>
</evidence>
<dbReference type="Gene3D" id="3.40.630.30">
    <property type="match status" value="1"/>
</dbReference>
<dbReference type="SUPFAM" id="SSF55729">
    <property type="entry name" value="Acyl-CoA N-acyltransferases (Nat)"/>
    <property type="match status" value="1"/>
</dbReference>
<feature type="domain" description="N-acetyltransferase" evidence="1">
    <location>
        <begin position="119"/>
        <end position="263"/>
    </location>
</feature>
<dbReference type="Pfam" id="PF00583">
    <property type="entry name" value="Acetyltransf_1"/>
    <property type="match status" value="1"/>
</dbReference>
<dbReference type="PANTHER" id="PTHR42791">
    <property type="entry name" value="GNAT FAMILY ACETYLTRANSFERASE"/>
    <property type="match status" value="1"/>
</dbReference>
<dbReference type="Proteomes" id="UP001344906">
    <property type="component" value="Unassembled WGS sequence"/>
</dbReference>
<dbReference type="PROSITE" id="PS51186">
    <property type="entry name" value="GNAT"/>
    <property type="match status" value="1"/>
</dbReference>
<dbReference type="CDD" id="cd04301">
    <property type="entry name" value="NAT_SF"/>
    <property type="match status" value="1"/>
</dbReference>
<reference evidence="2 3" key="1">
    <citation type="submission" date="2023-02" db="EMBL/GenBank/DDBJ databases">
        <title>Dictyobacter halimunensis sp. nov., a new member of the class Ktedonobacteria from forest soil in a geothermal area.</title>
        <authorList>
            <person name="Rachmania M.K."/>
            <person name="Ningsih F."/>
            <person name="Sakai Y."/>
            <person name="Yabe S."/>
            <person name="Yokota A."/>
            <person name="Sjamsuridzal W."/>
        </authorList>
    </citation>
    <scope>NUCLEOTIDE SEQUENCE [LARGE SCALE GENOMIC DNA]</scope>
    <source>
        <strain evidence="2 3">S3.2.2.5</strain>
    </source>
</reference>
<sequence length="263" mass="29275">MREDIRTNFEEKVSYLARRVPGMTVTDHSGFLAVDCGLPSDTFNVLVIRDMAALTEALAVVDRFNAKGFPLAVWYWGNDIAEMDRVEMARHGLEHTETHVAMYADLSQIQASPLPDTELEITPVTTADDLLCFGEAIGALFGNSDEGEQVRAYFQRLSAYPPETFPAMRYYLGRLHGEVIATSTLFVGSQTTGIYDIVTHPDYRRRGFGSAMFQHILNEAGRDVLGGKCVLQASTDGLDIYQRAGFRAVGHVHTFENRRSLSN</sequence>
<comment type="caution">
    <text evidence="2">The sequence shown here is derived from an EMBL/GenBank/DDBJ whole genome shotgun (WGS) entry which is preliminary data.</text>
</comment>